<name>A0A5B8S044_9SPHN</name>
<evidence type="ECO:0000256" key="4">
    <source>
        <dbReference type="ARBA" id="ARBA00022692"/>
    </source>
</evidence>
<feature type="transmembrane region" description="Helical" evidence="15">
    <location>
        <begin position="19"/>
        <end position="40"/>
    </location>
</feature>
<dbReference type="PANTHER" id="PTHR45569:SF1">
    <property type="entry name" value="SENSOR PROTEIN KDPD"/>
    <property type="match status" value="1"/>
</dbReference>
<dbReference type="CDD" id="cd00383">
    <property type="entry name" value="trans_reg_C"/>
    <property type="match status" value="1"/>
</dbReference>
<dbReference type="GO" id="GO:0003677">
    <property type="term" value="F:DNA binding"/>
    <property type="evidence" value="ECO:0007669"/>
    <property type="project" value="UniProtKB-UniRule"/>
</dbReference>
<dbReference type="GO" id="GO:0005886">
    <property type="term" value="C:plasma membrane"/>
    <property type="evidence" value="ECO:0007669"/>
    <property type="project" value="TreeGrafter"/>
</dbReference>
<evidence type="ECO:0000256" key="8">
    <source>
        <dbReference type="ARBA" id="ARBA00022989"/>
    </source>
</evidence>
<dbReference type="InterPro" id="IPR001867">
    <property type="entry name" value="OmpR/PhoB-type_DNA-bd"/>
</dbReference>
<dbReference type="Gene3D" id="1.10.10.10">
    <property type="entry name" value="Winged helix-like DNA-binding domain superfamily/Winged helix DNA-binding domain"/>
    <property type="match status" value="1"/>
</dbReference>
<dbReference type="PANTHER" id="PTHR45569">
    <property type="entry name" value="SENSOR PROTEIN KDPD"/>
    <property type="match status" value="1"/>
</dbReference>
<dbReference type="Gene3D" id="3.30.450.40">
    <property type="match status" value="1"/>
</dbReference>
<keyword evidence="18" id="KW-1185">Reference proteome</keyword>
<keyword evidence="12 15" id="KW-0472">Membrane</keyword>
<feature type="DNA-binding region" description="OmpR/PhoB-type" evidence="14">
    <location>
        <begin position="347"/>
        <end position="446"/>
    </location>
</feature>
<keyword evidence="7" id="KW-0067">ATP-binding</keyword>
<dbReference type="InterPro" id="IPR036388">
    <property type="entry name" value="WH-like_DNA-bd_sf"/>
</dbReference>
<evidence type="ECO:0000256" key="11">
    <source>
        <dbReference type="ARBA" id="ARBA00023125"/>
    </source>
</evidence>
<accession>A0A5B8S044</accession>
<reference evidence="17 18" key="1">
    <citation type="journal article" date="2013" name="J. Microbiol. Biotechnol.">
        <title>Novosphingobium ginsenosidimutans sp. nov., with the ability to convert ginsenoside.</title>
        <authorList>
            <person name="Kim J.K."/>
            <person name="He D."/>
            <person name="Liu Q.M."/>
            <person name="Park H.Y."/>
            <person name="Jung M.S."/>
            <person name="Yoon M.H."/>
            <person name="Kim S.C."/>
            <person name="Im W.T."/>
        </authorList>
    </citation>
    <scope>NUCLEOTIDE SEQUENCE [LARGE SCALE GENOMIC DNA]</scope>
    <source>
        <strain evidence="17 18">FW-6</strain>
    </source>
</reference>
<evidence type="ECO:0000259" key="16">
    <source>
        <dbReference type="PROSITE" id="PS51755"/>
    </source>
</evidence>
<evidence type="ECO:0000256" key="6">
    <source>
        <dbReference type="ARBA" id="ARBA00022777"/>
    </source>
</evidence>
<dbReference type="RefSeq" id="WP_147088970.1">
    <property type="nucleotide sequence ID" value="NZ_BAABJD010000002.1"/>
</dbReference>
<dbReference type="AlphaFoldDB" id="A0A5B8S044"/>
<evidence type="ECO:0000256" key="13">
    <source>
        <dbReference type="ARBA" id="ARBA00023163"/>
    </source>
</evidence>
<evidence type="ECO:0000256" key="14">
    <source>
        <dbReference type="PROSITE-ProRule" id="PRU01091"/>
    </source>
</evidence>
<dbReference type="InterPro" id="IPR025201">
    <property type="entry name" value="KdpD_TM"/>
</dbReference>
<evidence type="ECO:0000256" key="10">
    <source>
        <dbReference type="ARBA" id="ARBA00023015"/>
    </source>
</evidence>
<evidence type="ECO:0000256" key="2">
    <source>
        <dbReference type="ARBA" id="ARBA00022553"/>
    </source>
</evidence>
<dbReference type="SMART" id="SM00862">
    <property type="entry name" value="Trans_reg_C"/>
    <property type="match status" value="1"/>
</dbReference>
<sequence length="455" mass="48714">MRDAPTVVSDLDRSIGMKLAAYCGALLLVVLSTAFGLYLASRWGNSPVVMLYLLPVLGAAIYGGLGPGLVAAVASALAYNYWFTEPLHTFEIHAAADVVTVVVLFLVAVVCSQLASSVRRQAQLASQHAARNAMIAGFARRLLSARSETQVAEASALRLAELFDCHVVVLGQNDDGELLAQSSAEAALSPSDLAAASFTLQSGERSGRGEKRAPQADWQFHVVTADGQVVAVVGLARTDGTPPVRDDGLLLFESLTDQMALALDRARLDGEARESAALRLRDKIRSALLTSIGDDVKPSLKAIQGAVRALRREGSANKALVTQLDAEVTRVERHIDNLVDVGPAEQYEAIELGELSIDLHRRKVLRGGEAVRLTPKEFAVLAELAKHTGRVLTHTQLLRAVWGPAQQDHVDYLRVAVGALRKKLECDPARPKLILNEPGVGYRLVAQSPAKSPTG</sequence>
<evidence type="ECO:0000256" key="7">
    <source>
        <dbReference type="ARBA" id="ARBA00022840"/>
    </source>
</evidence>
<gene>
    <name evidence="17" type="ORF">FRF71_01925</name>
</gene>
<keyword evidence="13" id="KW-0804">Transcription</keyword>
<feature type="domain" description="OmpR/PhoB-type" evidence="16">
    <location>
        <begin position="347"/>
        <end position="446"/>
    </location>
</feature>
<dbReference type="InterPro" id="IPR029016">
    <property type="entry name" value="GAF-like_dom_sf"/>
</dbReference>
<dbReference type="GO" id="GO:0000155">
    <property type="term" value="F:phosphorelay sensor kinase activity"/>
    <property type="evidence" value="ECO:0007669"/>
    <property type="project" value="TreeGrafter"/>
</dbReference>
<evidence type="ECO:0000313" key="18">
    <source>
        <dbReference type="Proteomes" id="UP000321172"/>
    </source>
</evidence>
<keyword evidence="11 14" id="KW-0238">DNA-binding</keyword>
<organism evidence="17 18">
    <name type="scientific">Novosphingobium ginsenosidimutans</name>
    <dbReference type="NCBI Taxonomy" id="1176536"/>
    <lineage>
        <taxon>Bacteria</taxon>
        <taxon>Pseudomonadati</taxon>
        <taxon>Pseudomonadota</taxon>
        <taxon>Alphaproteobacteria</taxon>
        <taxon>Sphingomonadales</taxon>
        <taxon>Sphingomonadaceae</taxon>
        <taxon>Novosphingobium</taxon>
    </lineage>
</organism>
<dbReference type="SUPFAM" id="SSF46894">
    <property type="entry name" value="C-terminal effector domain of the bipartite response regulators"/>
    <property type="match status" value="1"/>
</dbReference>
<feature type="transmembrane region" description="Helical" evidence="15">
    <location>
        <begin position="52"/>
        <end position="82"/>
    </location>
</feature>
<evidence type="ECO:0000256" key="12">
    <source>
        <dbReference type="ARBA" id="ARBA00023136"/>
    </source>
</evidence>
<evidence type="ECO:0000256" key="15">
    <source>
        <dbReference type="SAM" id="Phobius"/>
    </source>
</evidence>
<dbReference type="EMBL" id="CP042345">
    <property type="protein sequence ID" value="QEA14989.1"/>
    <property type="molecule type" value="Genomic_DNA"/>
</dbReference>
<keyword evidence="3" id="KW-0808">Transferase</keyword>
<keyword evidence="9" id="KW-0902">Two-component regulatory system</keyword>
<feature type="transmembrane region" description="Helical" evidence="15">
    <location>
        <begin position="94"/>
        <end position="115"/>
    </location>
</feature>
<keyword evidence="10" id="KW-0805">Transcription regulation</keyword>
<dbReference type="Pfam" id="PF00486">
    <property type="entry name" value="Trans_reg_C"/>
    <property type="match status" value="1"/>
</dbReference>
<proteinExistence type="predicted"/>
<keyword evidence="6" id="KW-0418">Kinase</keyword>
<dbReference type="SUPFAM" id="SSF55781">
    <property type="entry name" value="GAF domain-like"/>
    <property type="match status" value="1"/>
</dbReference>
<dbReference type="GO" id="GO:0006355">
    <property type="term" value="P:regulation of DNA-templated transcription"/>
    <property type="evidence" value="ECO:0007669"/>
    <property type="project" value="InterPro"/>
</dbReference>
<evidence type="ECO:0000313" key="17">
    <source>
        <dbReference type="EMBL" id="QEA14989.1"/>
    </source>
</evidence>
<dbReference type="PROSITE" id="PS51755">
    <property type="entry name" value="OMPR_PHOB"/>
    <property type="match status" value="1"/>
</dbReference>
<comment type="subcellular location">
    <subcellularLocation>
        <location evidence="1">Membrane</location>
        <topology evidence="1">Multi-pass membrane protein</topology>
    </subcellularLocation>
</comment>
<evidence type="ECO:0000256" key="5">
    <source>
        <dbReference type="ARBA" id="ARBA00022741"/>
    </source>
</evidence>
<keyword evidence="4 15" id="KW-0812">Transmembrane</keyword>
<evidence type="ECO:0000256" key="3">
    <source>
        <dbReference type="ARBA" id="ARBA00022679"/>
    </source>
</evidence>
<dbReference type="KEGG" id="ngf:FRF71_01925"/>
<dbReference type="Pfam" id="PF13493">
    <property type="entry name" value="DUF4118"/>
    <property type="match status" value="1"/>
</dbReference>
<dbReference type="Gene3D" id="1.20.120.620">
    <property type="entry name" value="Backbone structure of the membrane domain of e. Coli histidine kinase receptor kdpd"/>
    <property type="match status" value="1"/>
</dbReference>
<evidence type="ECO:0000256" key="1">
    <source>
        <dbReference type="ARBA" id="ARBA00004141"/>
    </source>
</evidence>
<keyword evidence="8 15" id="KW-1133">Transmembrane helix</keyword>
<dbReference type="Proteomes" id="UP000321172">
    <property type="component" value="Chromosome"/>
</dbReference>
<dbReference type="InterPro" id="IPR052023">
    <property type="entry name" value="Histidine_kinase_KdpD"/>
</dbReference>
<keyword evidence="2" id="KW-0597">Phosphoprotein</keyword>
<dbReference type="InterPro" id="IPR038318">
    <property type="entry name" value="KdpD_sf"/>
</dbReference>
<dbReference type="GO" id="GO:0005524">
    <property type="term" value="F:ATP binding"/>
    <property type="evidence" value="ECO:0007669"/>
    <property type="project" value="UniProtKB-KW"/>
</dbReference>
<protein>
    <submittedName>
        <fullName evidence="17">DUF4118 domain-containing protein</fullName>
    </submittedName>
</protein>
<keyword evidence="5" id="KW-0547">Nucleotide-binding</keyword>
<dbReference type="OrthoDB" id="9802426at2"/>
<dbReference type="InterPro" id="IPR016032">
    <property type="entry name" value="Sig_transdc_resp-reg_C-effctor"/>
</dbReference>
<evidence type="ECO:0000256" key="9">
    <source>
        <dbReference type="ARBA" id="ARBA00023012"/>
    </source>
</evidence>